<dbReference type="AlphaFoldDB" id="A0AAD1XAU7"/>
<name>A0AAD1XAU7_EUPCR</name>
<evidence type="ECO:0000313" key="2">
    <source>
        <dbReference type="EMBL" id="CAI2364126.1"/>
    </source>
</evidence>
<protein>
    <submittedName>
        <fullName evidence="2">Uncharacterized protein</fullName>
    </submittedName>
</protein>
<gene>
    <name evidence="2" type="ORF">ECRASSUSDP1_LOCUS5468</name>
</gene>
<sequence length="388" mass="45063">MNTQPRGQNSSKKGTSYLNQDLELPFDRIFKNPRKIPNILSHSKLSSKYKPRSVNKRPKLHPKNSTHKYPKIPKISSITEVRRESRKSEERIKRVILNKYVNQPSESENRRNGEEFTYLCGMEEGIKRKEHKKRSSKESGEAKESEGEMEVGKLESRNEEWVNEGCQTANYATPACEAIESSYIIRHAITNPRSQHYSRQPSSCSRGCSRTTKNNFIIQKPSDIEGDLSSRRNCMPTKNIKWYLTNQIAPSKLGKHAINRYKRNNKNKLSSTDKNGRFIKSLKYKSNQKKHKRFVVKGLQYKDPKIIDKNCNLNMVKIYSLLKEKLSKRIQRRQKKSKRTSPVLESSVRETPQRSQIKQSQAKRFLHLSPFGRGTLTGLVSYKGSFRQ</sequence>
<evidence type="ECO:0000256" key="1">
    <source>
        <dbReference type="SAM" id="MobiDB-lite"/>
    </source>
</evidence>
<comment type="caution">
    <text evidence="2">The sequence shown here is derived from an EMBL/GenBank/DDBJ whole genome shotgun (WGS) entry which is preliminary data.</text>
</comment>
<evidence type="ECO:0000313" key="3">
    <source>
        <dbReference type="Proteomes" id="UP001295684"/>
    </source>
</evidence>
<feature type="compositionally biased region" description="Basic and acidic residues" evidence="1">
    <location>
        <begin position="136"/>
        <end position="156"/>
    </location>
</feature>
<feature type="region of interest" description="Disordered" evidence="1">
    <location>
        <begin position="127"/>
        <end position="156"/>
    </location>
</feature>
<accession>A0AAD1XAU7</accession>
<feature type="compositionally biased region" description="Basic residues" evidence="1">
    <location>
        <begin position="330"/>
        <end position="339"/>
    </location>
</feature>
<dbReference type="Proteomes" id="UP001295684">
    <property type="component" value="Unassembled WGS sequence"/>
</dbReference>
<proteinExistence type="predicted"/>
<keyword evidence="3" id="KW-1185">Reference proteome</keyword>
<reference evidence="2" key="1">
    <citation type="submission" date="2023-07" db="EMBL/GenBank/DDBJ databases">
        <authorList>
            <consortium name="AG Swart"/>
            <person name="Singh M."/>
            <person name="Singh A."/>
            <person name="Seah K."/>
            <person name="Emmerich C."/>
        </authorList>
    </citation>
    <scope>NUCLEOTIDE SEQUENCE</scope>
    <source>
        <strain evidence="2">DP1</strain>
    </source>
</reference>
<feature type="region of interest" description="Disordered" evidence="1">
    <location>
        <begin position="41"/>
        <end position="70"/>
    </location>
</feature>
<feature type="compositionally biased region" description="Basic residues" evidence="1">
    <location>
        <begin position="45"/>
        <end position="70"/>
    </location>
</feature>
<dbReference type="EMBL" id="CAMPGE010005278">
    <property type="protein sequence ID" value="CAI2364126.1"/>
    <property type="molecule type" value="Genomic_DNA"/>
</dbReference>
<feature type="region of interest" description="Disordered" evidence="1">
    <location>
        <begin position="330"/>
        <end position="359"/>
    </location>
</feature>
<organism evidence="2 3">
    <name type="scientific">Euplotes crassus</name>
    <dbReference type="NCBI Taxonomy" id="5936"/>
    <lineage>
        <taxon>Eukaryota</taxon>
        <taxon>Sar</taxon>
        <taxon>Alveolata</taxon>
        <taxon>Ciliophora</taxon>
        <taxon>Intramacronucleata</taxon>
        <taxon>Spirotrichea</taxon>
        <taxon>Hypotrichia</taxon>
        <taxon>Euplotida</taxon>
        <taxon>Euplotidae</taxon>
        <taxon>Moneuplotes</taxon>
    </lineage>
</organism>